<dbReference type="RefSeq" id="WP_075133552.1">
    <property type="nucleotide sequence ID" value="NZ_MSIF01000006.1"/>
</dbReference>
<reference evidence="2 3" key="1">
    <citation type="submission" date="2016-12" db="EMBL/GenBank/DDBJ databases">
        <title>The draft genome sequence of Actinophytocola xinjiangensis.</title>
        <authorList>
            <person name="Wang W."/>
            <person name="Yuan L."/>
        </authorList>
    </citation>
    <scope>NUCLEOTIDE SEQUENCE [LARGE SCALE GENOMIC DNA]</scope>
    <source>
        <strain evidence="2 3">CGMCC 4.4663</strain>
    </source>
</reference>
<comment type="caution">
    <text evidence="2">The sequence shown here is derived from an EMBL/GenBank/DDBJ whole genome shotgun (WGS) entry which is preliminary data.</text>
</comment>
<keyword evidence="3" id="KW-1185">Reference proteome</keyword>
<sequence length="406" mass="43736">MSDGERVRLVVVPGLDRRATELVGDRLLRAGPGGVVVHHDLRGLGEGTVRRRVRTTSEESTEILELDHGCVSCTLREDVLPLLVRLAGRPGTRRIVLLLDPAVEPESVCWALGTVAVGEVAVTDVLDIEAVLAVLDEGTWLADATGEACMEELADRGLDVIPDDDRTLAQVAIAQVAFADAVLVTGRADYGWAGARLAAVLDRLVPGVPRAPLGTGDELLGLLSRIPASARRGVVEDAHAPLLRGDPPLELRHGVALTLFTDRRPFHPGRLYEAIDALLEGVVHTRGRAWLASQPDVALWLESAGGGLRVGHAGGWLATADDEAWDQVDAQRRAKAALDWHPRFGDRVQELAILSYEADPDDITAALRAALLTDAELAEGESAWRHYPDPFGEWRAEPVTDRKDSA</sequence>
<accession>A0A7Z1AYG3</accession>
<dbReference type="SUPFAM" id="SSF90002">
    <property type="entry name" value="Hypothetical protein YjiA, C-terminal domain"/>
    <property type="match status" value="1"/>
</dbReference>
<dbReference type="PANTHER" id="PTHR43603">
    <property type="entry name" value="COBW DOMAIN-CONTAINING PROTEIN DDB_G0274527"/>
    <property type="match status" value="1"/>
</dbReference>
<dbReference type="InterPro" id="IPR011629">
    <property type="entry name" value="CobW-like_C"/>
</dbReference>
<organism evidence="2 3">
    <name type="scientific">Actinophytocola xinjiangensis</name>
    <dbReference type="NCBI Taxonomy" id="485602"/>
    <lineage>
        <taxon>Bacteria</taxon>
        <taxon>Bacillati</taxon>
        <taxon>Actinomycetota</taxon>
        <taxon>Actinomycetes</taxon>
        <taxon>Pseudonocardiales</taxon>
        <taxon>Pseudonocardiaceae</taxon>
    </lineage>
</organism>
<dbReference type="NCBIfam" id="NF047431">
    <property type="entry name" value="hiber_recruit"/>
    <property type="match status" value="1"/>
</dbReference>
<dbReference type="InterPro" id="IPR003495">
    <property type="entry name" value="CobW/HypB/UreG_nucleotide-bd"/>
</dbReference>
<feature type="domain" description="CobW C-terminal" evidence="1">
    <location>
        <begin position="255"/>
        <end position="371"/>
    </location>
</feature>
<name>A0A7Z1AYG3_9PSEU</name>
<evidence type="ECO:0000259" key="1">
    <source>
        <dbReference type="SMART" id="SM00833"/>
    </source>
</evidence>
<dbReference type="Gene3D" id="3.40.50.300">
    <property type="entry name" value="P-loop containing nucleotide triphosphate hydrolases"/>
    <property type="match status" value="1"/>
</dbReference>
<dbReference type="EMBL" id="MSIF01000006">
    <property type="protein sequence ID" value="OLF10563.1"/>
    <property type="molecule type" value="Genomic_DNA"/>
</dbReference>
<protein>
    <submittedName>
        <fullName evidence="2">Cobalamin biosynthesis protein CobW</fullName>
    </submittedName>
</protein>
<dbReference type="AlphaFoldDB" id="A0A7Z1AYG3"/>
<dbReference type="InterPro" id="IPR051927">
    <property type="entry name" value="Zn_Chap_cDPG_Synth"/>
</dbReference>
<evidence type="ECO:0000313" key="3">
    <source>
        <dbReference type="Proteomes" id="UP000185696"/>
    </source>
</evidence>
<evidence type="ECO:0000313" key="2">
    <source>
        <dbReference type="EMBL" id="OLF10563.1"/>
    </source>
</evidence>
<proteinExistence type="predicted"/>
<dbReference type="PANTHER" id="PTHR43603:SF1">
    <property type="entry name" value="ZINC-REGULATED GTPASE METALLOPROTEIN ACTIVATOR 1"/>
    <property type="match status" value="1"/>
</dbReference>
<gene>
    <name evidence="2" type="ORF">BLA60_15390</name>
</gene>
<dbReference type="Pfam" id="PF07683">
    <property type="entry name" value="CobW_C"/>
    <property type="match status" value="1"/>
</dbReference>
<dbReference type="InterPro" id="IPR027417">
    <property type="entry name" value="P-loop_NTPase"/>
</dbReference>
<dbReference type="Proteomes" id="UP000185696">
    <property type="component" value="Unassembled WGS sequence"/>
</dbReference>
<dbReference type="Pfam" id="PF02492">
    <property type="entry name" value="cobW"/>
    <property type="match status" value="1"/>
</dbReference>
<dbReference type="SMART" id="SM00833">
    <property type="entry name" value="CobW_C"/>
    <property type="match status" value="1"/>
</dbReference>